<proteinExistence type="predicted"/>
<dbReference type="Proteomes" id="UP000005238">
    <property type="component" value="Unassembled WGS sequence"/>
</dbReference>
<dbReference type="OMA" id="MECHEVS"/>
<accession>H3HB84</accession>
<keyword evidence="2" id="KW-1185">Reference proteome</keyword>
<dbReference type="eggNOG" id="ENOG502R5CM">
    <property type="taxonomic scope" value="Eukaryota"/>
</dbReference>
<sequence length="186" mass="20890">MEVAPTLDDSQAVRQLTLADEHLMICLCGVDVEQDAEARMLQEAVQKLVRIKMQMGSNFTRDADAVVSAVSGLLNSADHDDIVDLDALLADAARYFGVHRDMECHEVSSFRMLLIYRQVNQGEVSLAFIEDPGCHLDVIYWHQDVPLETAQNVFDQLCAYDSANAFVKFYFLEVGGSVERLHQHID</sequence>
<reference evidence="2" key="1">
    <citation type="journal article" date="2006" name="Science">
        <title>Phytophthora genome sequences uncover evolutionary origins and mechanisms of pathogenesis.</title>
        <authorList>
            <person name="Tyler B.M."/>
            <person name="Tripathy S."/>
            <person name="Zhang X."/>
            <person name="Dehal P."/>
            <person name="Jiang R.H."/>
            <person name="Aerts A."/>
            <person name="Arredondo F.D."/>
            <person name="Baxter L."/>
            <person name="Bensasson D."/>
            <person name="Beynon J.L."/>
            <person name="Chapman J."/>
            <person name="Damasceno C.M."/>
            <person name="Dorrance A.E."/>
            <person name="Dou D."/>
            <person name="Dickerman A.W."/>
            <person name="Dubchak I.L."/>
            <person name="Garbelotto M."/>
            <person name="Gijzen M."/>
            <person name="Gordon S.G."/>
            <person name="Govers F."/>
            <person name="Grunwald N.J."/>
            <person name="Huang W."/>
            <person name="Ivors K.L."/>
            <person name="Jones R.W."/>
            <person name="Kamoun S."/>
            <person name="Krampis K."/>
            <person name="Lamour K.H."/>
            <person name="Lee M.K."/>
            <person name="McDonald W.H."/>
            <person name="Medina M."/>
            <person name="Meijer H.J."/>
            <person name="Nordberg E.K."/>
            <person name="Maclean D.J."/>
            <person name="Ospina-Giraldo M.D."/>
            <person name="Morris P.F."/>
            <person name="Phuntumart V."/>
            <person name="Putnam N.H."/>
            <person name="Rash S."/>
            <person name="Rose J.K."/>
            <person name="Sakihama Y."/>
            <person name="Salamov A.A."/>
            <person name="Savidor A."/>
            <person name="Scheuring C.F."/>
            <person name="Smith B.M."/>
            <person name="Sobral B.W."/>
            <person name="Terry A."/>
            <person name="Torto-Alalibo T.A."/>
            <person name="Win J."/>
            <person name="Xu Z."/>
            <person name="Zhang H."/>
            <person name="Grigoriev I.V."/>
            <person name="Rokhsar D.S."/>
            <person name="Boore J.L."/>
        </authorList>
    </citation>
    <scope>NUCLEOTIDE SEQUENCE [LARGE SCALE GENOMIC DNA]</scope>
    <source>
        <strain evidence="2">Pr102</strain>
    </source>
</reference>
<dbReference type="VEuPathDB" id="FungiDB:KRP23_7047"/>
<evidence type="ECO:0000313" key="2">
    <source>
        <dbReference type="Proteomes" id="UP000005238"/>
    </source>
</evidence>
<reference evidence="1" key="2">
    <citation type="submission" date="2015-06" db="UniProtKB">
        <authorList>
            <consortium name="EnsemblProtists"/>
        </authorList>
    </citation>
    <scope>IDENTIFICATION</scope>
    <source>
        <strain evidence="1">Pr102</strain>
    </source>
</reference>
<dbReference type="EnsemblProtists" id="Phyra93841">
    <property type="protein sequence ID" value="Phyra93841"/>
    <property type="gene ID" value="Phyra93841"/>
</dbReference>
<organism evidence="1 2">
    <name type="scientific">Phytophthora ramorum</name>
    <name type="common">Sudden oak death agent</name>
    <dbReference type="NCBI Taxonomy" id="164328"/>
    <lineage>
        <taxon>Eukaryota</taxon>
        <taxon>Sar</taxon>
        <taxon>Stramenopiles</taxon>
        <taxon>Oomycota</taxon>
        <taxon>Peronosporomycetes</taxon>
        <taxon>Peronosporales</taxon>
        <taxon>Peronosporaceae</taxon>
        <taxon>Phytophthora</taxon>
    </lineage>
</organism>
<dbReference type="VEuPathDB" id="FungiDB:KRP22_12149"/>
<dbReference type="EMBL" id="DS566005">
    <property type="status" value="NOT_ANNOTATED_CDS"/>
    <property type="molecule type" value="Genomic_DNA"/>
</dbReference>
<dbReference type="AlphaFoldDB" id="H3HB84"/>
<protein>
    <submittedName>
        <fullName evidence="1">Uncharacterized protein</fullName>
    </submittedName>
</protein>
<dbReference type="InParanoid" id="H3HB84"/>
<name>H3HB84_PHYRM</name>
<dbReference type="HOGENOM" id="CLU_098465_0_0_1"/>
<evidence type="ECO:0000313" key="1">
    <source>
        <dbReference type="EnsemblProtists" id="Phyra93841"/>
    </source>
</evidence>